<feature type="compositionally biased region" description="Polar residues" evidence="10">
    <location>
        <begin position="120"/>
        <end position="132"/>
    </location>
</feature>
<feature type="region of interest" description="Disordered" evidence="10">
    <location>
        <begin position="18"/>
        <end position="46"/>
    </location>
</feature>
<dbReference type="GO" id="GO:0004709">
    <property type="term" value="F:MAP kinase kinase kinase activity"/>
    <property type="evidence" value="ECO:0000318"/>
    <property type="project" value="GO_Central"/>
</dbReference>
<name>A0A0K9NU22_ZOSMR</name>
<proteinExistence type="inferred from homology"/>
<dbReference type="FunFam" id="1.10.510.10:FF:001239">
    <property type="entry name" value="Predicted protein"/>
    <property type="match status" value="1"/>
</dbReference>
<evidence type="ECO:0000256" key="5">
    <source>
        <dbReference type="ARBA" id="ARBA00022777"/>
    </source>
</evidence>
<feature type="binding site" evidence="9">
    <location>
        <position position="251"/>
    </location>
    <ligand>
        <name>ATP</name>
        <dbReference type="ChEBI" id="CHEBI:30616"/>
    </ligand>
</feature>
<evidence type="ECO:0000313" key="12">
    <source>
        <dbReference type="EMBL" id="KMZ60103.1"/>
    </source>
</evidence>
<evidence type="ECO:0000256" key="8">
    <source>
        <dbReference type="ARBA" id="ARBA00048329"/>
    </source>
</evidence>
<dbReference type="InterPro" id="IPR000719">
    <property type="entry name" value="Prot_kinase_dom"/>
</dbReference>
<accession>A0A0K9NU22</accession>
<sequence length="634" mass="69855">MPVWWNRKSKWRRTAVEAMETGDTGENGTPQRPNDPIRGGVSNGFLSFESDGERKVVACHPLPKPTVALSGPSFMSRHNTGGSSGSSLGMDEKIVSAPGGYRSSIGTIATPIRGRDPTPSARTQKQPSTSISPIRDLSERQHNLQISPRRETQAHRHDNIPNDTIVGQHKPGSKNPSPRALEESNVPDFVANMIARQDAPQVLSLPSTIFAPPPFQSFESKWKKGKLIGRGTFGKVFAGFNRESGEICAIKEVEVSFDDENSRECLKQLSQEINLLGKLSHPNIVQYCGCELTDSTLSVYLEYVSGGSIRNLLREYGSFEEDVIRSYVAQIINGLAFLHGRNTLHRDIKGANILVDPNGVIKLADFGMAKTITSYTSVRSFRGSPYWMAPEVIMHSKEEGYGLSVDIWSLGCTIIEMATAKPPWSQCNGVQAIFKIGSSKEIPKIPDHLSDEGKNFLTLCLQRDPSRRATAAELMDHPFVRGKAKTKFYLGNPSSSNASSSNANSRPVIIDKSVSPIRNSDSLMRQQTEPRNHPSPRNENSLRTTLSLAIAPNSSPSRQHSNLTHQPPPPHGKNLSYPLPNTDRYTDSSQNQTSPRIWSDNYSPAIPLNTTSSMTMQHPPPTFSLQPIHQIFDA</sequence>
<dbReference type="GO" id="GO:0005737">
    <property type="term" value="C:cytoplasm"/>
    <property type="evidence" value="ECO:0000318"/>
    <property type="project" value="GO_Central"/>
</dbReference>
<dbReference type="InterPro" id="IPR050538">
    <property type="entry name" value="MAP_kinase_kinase_kinase"/>
</dbReference>
<comment type="caution">
    <text evidence="12">The sequence shown here is derived from an EMBL/GenBank/DDBJ whole genome shotgun (WGS) entry which is preliminary data.</text>
</comment>
<keyword evidence="5" id="KW-0418">Kinase</keyword>
<evidence type="ECO:0000256" key="1">
    <source>
        <dbReference type="ARBA" id="ARBA00006529"/>
    </source>
</evidence>
<protein>
    <recommendedName>
        <fullName evidence="2">mitogen-activated protein kinase kinase kinase</fullName>
        <ecNumber evidence="2">2.7.11.25</ecNumber>
    </recommendedName>
</protein>
<dbReference type="SMART" id="SM00220">
    <property type="entry name" value="S_TKc"/>
    <property type="match status" value="1"/>
</dbReference>
<dbReference type="PROSITE" id="PS00107">
    <property type="entry name" value="PROTEIN_KINASE_ATP"/>
    <property type="match status" value="1"/>
</dbReference>
<feature type="compositionally biased region" description="Polar residues" evidence="10">
    <location>
        <begin position="587"/>
        <end position="603"/>
    </location>
</feature>
<dbReference type="Pfam" id="PF00069">
    <property type="entry name" value="Pkinase"/>
    <property type="match status" value="1"/>
</dbReference>
<feature type="region of interest" description="Disordered" evidence="10">
    <location>
        <begin position="98"/>
        <end position="182"/>
    </location>
</feature>
<evidence type="ECO:0000256" key="3">
    <source>
        <dbReference type="ARBA" id="ARBA00022679"/>
    </source>
</evidence>
<dbReference type="Gene3D" id="1.10.510.10">
    <property type="entry name" value="Transferase(Phosphotransferase) domain 1"/>
    <property type="match status" value="1"/>
</dbReference>
<dbReference type="PANTHER" id="PTHR48016:SF8">
    <property type="entry name" value="MITOGEN-ACTIVATED PROTEIN KINASE KINASE KINASE 3"/>
    <property type="match status" value="1"/>
</dbReference>
<feature type="compositionally biased region" description="Low complexity" evidence="10">
    <location>
        <begin position="494"/>
        <end position="505"/>
    </location>
</feature>
<evidence type="ECO:0000256" key="7">
    <source>
        <dbReference type="ARBA" id="ARBA00047559"/>
    </source>
</evidence>
<feature type="compositionally biased region" description="Basic and acidic residues" evidence="10">
    <location>
        <begin position="136"/>
        <end position="160"/>
    </location>
</feature>
<gene>
    <name evidence="12" type="ORF">ZOSMA_60G00470</name>
</gene>
<dbReference type="GO" id="GO:0005524">
    <property type="term" value="F:ATP binding"/>
    <property type="evidence" value="ECO:0007669"/>
    <property type="project" value="UniProtKB-UniRule"/>
</dbReference>
<evidence type="ECO:0000256" key="2">
    <source>
        <dbReference type="ARBA" id="ARBA00012406"/>
    </source>
</evidence>
<evidence type="ECO:0000313" key="13">
    <source>
        <dbReference type="Proteomes" id="UP000036987"/>
    </source>
</evidence>
<dbReference type="InterPro" id="IPR011009">
    <property type="entry name" value="Kinase-like_dom_sf"/>
</dbReference>
<evidence type="ECO:0000259" key="11">
    <source>
        <dbReference type="PROSITE" id="PS50011"/>
    </source>
</evidence>
<dbReference type="PROSITE" id="PS50011">
    <property type="entry name" value="PROTEIN_KINASE_DOM"/>
    <property type="match status" value="1"/>
</dbReference>
<feature type="region of interest" description="Disordered" evidence="10">
    <location>
        <begin position="70"/>
        <end position="89"/>
    </location>
</feature>
<evidence type="ECO:0000256" key="4">
    <source>
        <dbReference type="ARBA" id="ARBA00022741"/>
    </source>
</evidence>
<feature type="domain" description="Protein kinase" evidence="11">
    <location>
        <begin position="222"/>
        <end position="480"/>
    </location>
</feature>
<dbReference type="GO" id="GO:0000165">
    <property type="term" value="P:MAPK cascade"/>
    <property type="evidence" value="ECO:0000318"/>
    <property type="project" value="GO_Central"/>
</dbReference>
<dbReference type="OrthoDB" id="266718at2759"/>
<dbReference type="PANTHER" id="PTHR48016">
    <property type="entry name" value="MAP KINASE KINASE KINASE SSK2-RELATED-RELATED"/>
    <property type="match status" value="1"/>
</dbReference>
<dbReference type="SUPFAM" id="SSF56112">
    <property type="entry name" value="Protein kinase-like (PK-like)"/>
    <property type="match status" value="1"/>
</dbReference>
<evidence type="ECO:0000256" key="9">
    <source>
        <dbReference type="PROSITE-ProRule" id="PRU10141"/>
    </source>
</evidence>
<organism evidence="12 13">
    <name type="scientific">Zostera marina</name>
    <name type="common">Eelgrass</name>
    <dbReference type="NCBI Taxonomy" id="29655"/>
    <lineage>
        <taxon>Eukaryota</taxon>
        <taxon>Viridiplantae</taxon>
        <taxon>Streptophyta</taxon>
        <taxon>Embryophyta</taxon>
        <taxon>Tracheophyta</taxon>
        <taxon>Spermatophyta</taxon>
        <taxon>Magnoliopsida</taxon>
        <taxon>Liliopsida</taxon>
        <taxon>Zosteraceae</taxon>
        <taxon>Zostera</taxon>
    </lineage>
</organism>
<keyword evidence="6 9" id="KW-0067">ATP-binding</keyword>
<comment type="catalytic activity">
    <reaction evidence="7">
        <text>L-threonyl-[protein] + ATP = O-phospho-L-threonyl-[protein] + ADP + H(+)</text>
        <dbReference type="Rhea" id="RHEA:46608"/>
        <dbReference type="Rhea" id="RHEA-COMP:11060"/>
        <dbReference type="Rhea" id="RHEA-COMP:11605"/>
        <dbReference type="ChEBI" id="CHEBI:15378"/>
        <dbReference type="ChEBI" id="CHEBI:30013"/>
        <dbReference type="ChEBI" id="CHEBI:30616"/>
        <dbReference type="ChEBI" id="CHEBI:61977"/>
        <dbReference type="ChEBI" id="CHEBI:456216"/>
        <dbReference type="EC" id="2.7.11.25"/>
    </reaction>
</comment>
<feature type="region of interest" description="Disordered" evidence="10">
    <location>
        <begin position="491"/>
        <end position="603"/>
    </location>
</feature>
<evidence type="ECO:0000256" key="10">
    <source>
        <dbReference type="SAM" id="MobiDB-lite"/>
    </source>
</evidence>
<feature type="compositionally biased region" description="Polar residues" evidence="10">
    <location>
        <begin position="76"/>
        <end position="87"/>
    </location>
</feature>
<comment type="similarity">
    <text evidence="1">Belongs to the protein kinase superfamily. STE Ser/Thr protein kinase family. MAP kinase kinase kinase subfamily.</text>
</comment>
<dbReference type="AlphaFoldDB" id="A0A0K9NU22"/>
<dbReference type="Proteomes" id="UP000036987">
    <property type="component" value="Unassembled WGS sequence"/>
</dbReference>
<dbReference type="EC" id="2.7.11.25" evidence="2"/>
<keyword evidence="4 9" id="KW-0547">Nucleotide-binding</keyword>
<feature type="compositionally biased region" description="Polar residues" evidence="10">
    <location>
        <begin position="516"/>
        <end position="565"/>
    </location>
</feature>
<keyword evidence="13" id="KW-1185">Reference proteome</keyword>
<dbReference type="InterPro" id="IPR017441">
    <property type="entry name" value="Protein_kinase_ATP_BS"/>
</dbReference>
<comment type="catalytic activity">
    <reaction evidence="8">
        <text>L-seryl-[protein] + ATP = O-phospho-L-seryl-[protein] + ADP + H(+)</text>
        <dbReference type="Rhea" id="RHEA:17989"/>
        <dbReference type="Rhea" id="RHEA-COMP:9863"/>
        <dbReference type="Rhea" id="RHEA-COMP:11604"/>
        <dbReference type="ChEBI" id="CHEBI:15378"/>
        <dbReference type="ChEBI" id="CHEBI:29999"/>
        <dbReference type="ChEBI" id="CHEBI:30616"/>
        <dbReference type="ChEBI" id="CHEBI:83421"/>
        <dbReference type="ChEBI" id="CHEBI:456216"/>
        <dbReference type="EC" id="2.7.11.25"/>
    </reaction>
</comment>
<keyword evidence="3" id="KW-0808">Transferase</keyword>
<reference evidence="13" key="1">
    <citation type="journal article" date="2016" name="Nature">
        <title>The genome of the seagrass Zostera marina reveals angiosperm adaptation to the sea.</title>
        <authorList>
            <person name="Olsen J.L."/>
            <person name="Rouze P."/>
            <person name="Verhelst B."/>
            <person name="Lin Y.-C."/>
            <person name="Bayer T."/>
            <person name="Collen J."/>
            <person name="Dattolo E."/>
            <person name="De Paoli E."/>
            <person name="Dittami S."/>
            <person name="Maumus F."/>
            <person name="Michel G."/>
            <person name="Kersting A."/>
            <person name="Lauritano C."/>
            <person name="Lohaus R."/>
            <person name="Toepel M."/>
            <person name="Tonon T."/>
            <person name="Vanneste K."/>
            <person name="Amirebrahimi M."/>
            <person name="Brakel J."/>
            <person name="Bostroem C."/>
            <person name="Chovatia M."/>
            <person name="Grimwood J."/>
            <person name="Jenkins J.W."/>
            <person name="Jueterbock A."/>
            <person name="Mraz A."/>
            <person name="Stam W.T."/>
            <person name="Tice H."/>
            <person name="Bornberg-Bauer E."/>
            <person name="Green P.J."/>
            <person name="Pearson G.A."/>
            <person name="Procaccini G."/>
            <person name="Duarte C.M."/>
            <person name="Schmutz J."/>
            <person name="Reusch T.B.H."/>
            <person name="Van de Peer Y."/>
        </authorList>
    </citation>
    <scope>NUCLEOTIDE SEQUENCE [LARGE SCALE GENOMIC DNA]</scope>
    <source>
        <strain evidence="13">cv. Finnish</strain>
    </source>
</reference>
<dbReference type="EMBL" id="LFYR01001640">
    <property type="protein sequence ID" value="KMZ60103.1"/>
    <property type="molecule type" value="Genomic_DNA"/>
</dbReference>
<evidence type="ECO:0000256" key="6">
    <source>
        <dbReference type="ARBA" id="ARBA00022840"/>
    </source>
</evidence>
<dbReference type="STRING" id="29655.A0A0K9NU22"/>